<feature type="transmembrane region" description="Helical" evidence="1">
    <location>
        <begin position="6"/>
        <end position="22"/>
    </location>
</feature>
<keyword evidence="1" id="KW-0812">Transmembrane</keyword>
<name>A0ABV6RPN7_9GAMM</name>
<evidence type="ECO:0000256" key="1">
    <source>
        <dbReference type="SAM" id="Phobius"/>
    </source>
</evidence>
<evidence type="ECO:0000313" key="3">
    <source>
        <dbReference type="Proteomes" id="UP001589896"/>
    </source>
</evidence>
<protein>
    <recommendedName>
        <fullName evidence="4">DUF2726 domain-containing protein</fullName>
    </recommendedName>
</protein>
<evidence type="ECO:0008006" key="4">
    <source>
        <dbReference type="Google" id="ProtNLM"/>
    </source>
</evidence>
<proteinExistence type="predicted"/>
<dbReference type="EMBL" id="JBHLTG010000002">
    <property type="protein sequence ID" value="MFC0678549.1"/>
    <property type="molecule type" value="Genomic_DNA"/>
</dbReference>
<dbReference type="RefSeq" id="WP_386668503.1">
    <property type="nucleotide sequence ID" value="NZ_JBHLTG010000002.1"/>
</dbReference>
<sequence length="210" mass="23206">MVLDPLETTVVVVAVISGVWLWRQWTAVATKKLNQSLFSRGAHRRGQEATRARLLFASNRTAEEVGQALREGLGVEAGVPAGIRALVLERLYVSRTTPRAIEFTFGSRLHTSFRSMVVLDDRPSGGCEGSYEVRAWEESHGLVNDLEQLQLVQRLVLAELADLGATVAVVAAPERDSVRAAPRKRRLRIPARPLGRRAAPTRLRLGRVRA</sequence>
<dbReference type="Proteomes" id="UP001589896">
    <property type="component" value="Unassembled WGS sequence"/>
</dbReference>
<keyword evidence="1" id="KW-1133">Transmembrane helix</keyword>
<comment type="caution">
    <text evidence="2">The sequence shown here is derived from an EMBL/GenBank/DDBJ whole genome shotgun (WGS) entry which is preliminary data.</text>
</comment>
<accession>A0ABV6RPN7</accession>
<organism evidence="2 3">
    <name type="scientific">Lysobacter korlensis</name>
    <dbReference type="NCBI Taxonomy" id="553636"/>
    <lineage>
        <taxon>Bacteria</taxon>
        <taxon>Pseudomonadati</taxon>
        <taxon>Pseudomonadota</taxon>
        <taxon>Gammaproteobacteria</taxon>
        <taxon>Lysobacterales</taxon>
        <taxon>Lysobacteraceae</taxon>
        <taxon>Lysobacter</taxon>
    </lineage>
</organism>
<evidence type="ECO:0000313" key="2">
    <source>
        <dbReference type="EMBL" id="MFC0678549.1"/>
    </source>
</evidence>
<gene>
    <name evidence="2" type="ORF">ACFFGH_11935</name>
</gene>
<keyword evidence="1" id="KW-0472">Membrane</keyword>
<keyword evidence="3" id="KW-1185">Reference proteome</keyword>
<reference evidence="2 3" key="1">
    <citation type="submission" date="2024-09" db="EMBL/GenBank/DDBJ databases">
        <authorList>
            <person name="Sun Q."/>
            <person name="Mori K."/>
        </authorList>
    </citation>
    <scope>NUCLEOTIDE SEQUENCE [LARGE SCALE GENOMIC DNA]</scope>
    <source>
        <strain evidence="2 3">KCTC 23076</strain>
    </source>
</reference>